<gene>
    <name evidence="1" type="ORF">PPNO1_LOCUS7073</name>
</gene>
<dbReference type="OrthoDB" id="6513042at2759"/>
<sequence length="91" mass="9902">MRFTIFTTGLVLAAQQDSDLVAFARLRGFVEKFIVDGDDFSLAALNFLTAEALKDVESGNDAADAGALDKRAFAPIGQQFQQFNRFIGGRP</sequence>
<comment type="caution">
    <text evidence="1">The sequence shown here is derived from an EMBL/GenBank/DDBJ whole genome shotgun (WGS) entry which is preliminary data.</text>
</comment>
<protein>
    <submittedName>
        <fullName evidence="1">Uncharacterized protein</fullName>
    </submittedName>
</protein>
<keyword evidence="2" id="KW-1185">Reference proteome</keyword>
<evidence type="ECO:0000313" key="2">
    <source>
        <dbReference type="Proteomes" id="UP000838763"/>
    </source>
</evidence>
<evidence type="ECO:0000313" key="1">
    <source>
        <dbReference type="EMBL" id="CAI4217466.1"/>
    </source>
</evidence>
<reference evidence="1" key="1">
    <citation type="submission" date="2022-11" db="EMBL/GenBank/DDBJ databases">
        <authorList>
            <person name="Scott C."/>
            <person name="Bruce N."/>
        </authorList>
    </citation>
    <scope>NUCLEOTIDE SEQUENCE</scope>
</reference>
<dbReference type="EMBL" id="CALLCH030000016">
    <property type="protein sequence ID" value="CAI4217466.1"/>
    <property type="molecule type" value="Genomic_DNA"/>
</dbReference>
<accession>A0A9P1MD75</accession>
<dbReference type="AlphaFoldDB" id="A0A9P1MD75"/>
<dbReference type="Proteomes" id="UP000838763">
    <property type="component" value="Unassembled WGS sequence"/>
</dbReference>
<organism evidence="1 2">
    <name type="scientific">Parascedosporium putredinis</name>
    <dbReference type="NCBI Taxonomy" id="1442378"/>
    <lineage>
        <taxon>Eukaryota</taxon>
        <taxon>Fungi</taxon>
        <taxon>Dikarya</taxon>
        <taxon>Ascomycota</taxon>
        <taxon>Pezizomycotina</taxon>
        <taxon>Sordariomycetes</taxon>
        <taxon>Hypocreomycetidae</taxon>
        <taxon>Microascales</taxon>
        <taxon>Microascaceae</taxon>
        <taxon>Parascedosporium</taxon>
    </lineage>
</organism>
<proteinExistence type="predicted"/>
<name>A0A9P1MD75_9PEZI</name>